<dbReference type="GO" id="GO:0004540">
    <property type="term" value="F:RNA nuclease activity"/>
    <property type="evidence" value="ECO:0007669"/>
    <property type="project" value="TreeGrafter"/>
</dbReference>
<dbReference type="PANTHER" id="PTHR24141">
    <property type="entry name" value="2-5A-DEPENDENT RIBONUCLEASE"/>
    <property type="match status" value="1"/>
</dbReference>
<sequence>MTSERMLDRTVTGWEVISIVATVAATFVISVVAFYGRTWFCGWLGFAASILLTLVGLFTGLVAMWRSRCCWLSMIAVISSFFPIVLLSLWCIWPTQRSFLLAVRKGDIVSARFALQTGMDVETLQLWGMGVKIPGHSPLTMAAENGDEDMVRLLLEWGADVNRANGHGDYPLYYAAWSGDLPTAQLLLQEGADPVALSGERSALHIAAMMGQLEVIDLLLDAGVPIDLADKQGITPLVAARISKNSAAIGYLLQKGAQDNSPTNTH</sequence>
<reference evidence="5 6" key="1">
    <citation type="submission" date="2019-03" db="EMBL/GenBank/DDBJ databases">
        <title>Deep-cultivation of Planctomycetes and their phenomic and genomic characterization uncovers novel biology.</title>
        <authorList>
            <person name="Wiegand S."/>
            <person name="Jogler M."/>
            <person name="Boedeker C."/>
            <person name="Pinto D."/>
            <person name="Vollmers J."/>
            <person name="Rivas-Marin E."/>
            <person name="Kohn T."/>
            <person name="Peeters S.H."/>
            <person name="Heuer A."/>
            <person name="Rast P."/>
            <person name="Oberbeckmann S."/>
            <person name="Bunk B."/>
            <person name="Jeske O."/>
            <person name="Meyerdierks A."/>
            <person name="Storesund J.E."/>
            <person name="Kallscheuer N."/>
            <person name="Luecker S."/>
            <person name="Lage O.M."/>
            <person name="Pohl T."/>
            <person name="Merkel B.J."/>
            <person name="Hornburger P."/>
            <person name="Mueller R.-W."/>
            <person name="Bruemmer F."/>
            <person name="Labrenz M."/>
            <person name="Spormann A.M."/>
            <person name="Op den Camp H."/>
            <person name="Overmann J."/>
            <person name="Amann R."/>
            <person name="Jetten M.S.M."/>
            <person name="Mascher T."/>
            <person name="Medema M.H."/>
            <person name="Devos D.P."/>
            <person name="Kaster A.-K."/>
            <person name="Ovreas L."/>
            <person name="Rohde M."/>
            <person name="Galperin M.Y."/>
            <person name="Jogler C."/>
        </authorList>
    </citation>
    <scope>NUCLEOTIDE SEQUENCE [LARGE SCALE GENOMIC DNA]</scope>
    <source>
        <strain evidence="5 6">V202</strain>
    </source>
</reference>
<keyword evidence="4" id="KW-0812">Transmembrane</keyword>
<proteinExistence type="predicted"/>
<feature type="transmembrane region" description="Helical" evidence="4">
    <location>
        <begin position="71"/>
        <end position="93"/>
    </location>
</feature>
<evidence type="ECO:0000256" key="3">
    <source>
        <dbReference type="PROSITE-ProRule" id="PRU00023"/>
    </source>
</evidence>
<gene>
    <name evidence="5" type="ORF">V202x_05040</name>
</gene>
<dbReference type="SUPFAM" id="SSF48403">
    <property type="entry name" value="Ankyrin repeat"/>
    <property type="match status" value="1"/>
</dbReference>
<feature type="transmembrane region" description="Helical" evidence="4">
    <location>
        <begin position="43"/>
        <end position="65"/>
    </location>
</feature>
<keyword evidence="4" id="KW-0472">Membrane</keyword>
<dbReference type="Pfam" id="PF00023">
    <property type="entry name" value="Ank"/>
    <property type="match status" value="1"/>
</dbReference>
<dbReference type="RefSeq" id="WP_145170877.1">
    <property type="nucleotide sequence ID" value="NZ_CP037422.1"/>
</dbReference>
<dbReference type="Gene3D" id="1.25.40.20">
    <property type="entry name" value="Ankyrin repeat-containing domain"/>
    <property type="match status" value="1"/>
</dbReference>
<organism evidence="5 6">
    <name type="scientific">Gimesia aquarii</name>
    <dbReference type="NCBI Taxonomy" id="2527964"/>
    <lineage>
        <taxon>Bacteria</taxon>
        <taxon>Pseudomonadati</taxon>
        <taxon>Planctomycetota</taxon>
        <taxon>Planctomycetia</taxon>
        <taxon>Planctomycetales</taxon>
        <taxon>Planctomycetaceae</taxon>
        <taxon>Gimesia</taxon>
    </lineage>
</organism>
<name>A0A517WPG4_9PLAN</name>
<evidence type="ECO:0000313" key="5">
    <source>
        <dbReference type="EMBL" id="QDU07154.1"/>
    </source>
</evidence>
<dbReference type="GO" id="GO:0006396">
    <property type="term" value="P:RNA processing"/>
    <property type="evidence" value="ECO:0007669"/>
    <property type="project" value="TreeGrafter"/>
</dbReference>
<evidence type="ECO:0000256" key="1">
    <source>
        <dbReference type="ARBA" id="ARBA00022737"/>
    </source>
</evidence>
<evidence type="ECO:0000256" key="4">
    <source>
        <dbReference type="SAM" id="Phobius"/>
    </source>
</evidence>
<keyword evidence="6" id="KW-1185">Reference proteome</keyword>
<feature type="repeat" description="ANK" evidence="3">
    <location>
        <begin position="167"/>
        <end position="199"/>
    </location>
</feature>
<keyword evidence="2 3" id="KW-0040">ANK repeat</keyword>
<evidence type="ECO:0000256" key="2">
    <source>
        <dbReference type="ARBA" id="ARBA00023043"/>
    </source>
</evidence>
<protein>
    <submittedName>
        <fullName evidence="5">Ankyrin repeats (3 copies)</fullName>
    </submittedName>
</protein>
<dbReference type="EMBL" id="CP037422">
    <property type="protein sequence ID" value="QDU07154.1"/>
    <property type="molecule type" value="Genomic_DNA"/>
</dbReference>
<dbReference type="GO" id="GO:0003723">
    <property type="term" value="F:RNA binding"/>
    <property type="evidence" value="ECO:0007669"/>
    <property type="project" value="TreeGrafter"/>
</dbReference>
<feature type="repeat" description="ANK" evidence="3">
    <location>
        <begin position="199"/>
        <end position="231"/>
    </location>
</feature>
<dbReference type="OrthoDB" id="264542at2"/>
<dbReference type="AlphaFoldDB" id="A0A517WPG4"/>
<dbReference type="SMART" id="SM00248">
    <property type="entry name" value="ANK"/>
    <property type="match status" value="4"/>
</dbReference>
<dbReference type="PROSITE" id="PS50297">
    <property type="entry name" value="ANK_REP_REGION"/>
    <property type="match status" value="3"/>
</dbReference>
<dbReference type="PANTHER" id="PTHR24141:SF1">
    <property type="entry name" value="2-5A-DEPENDENT RIBONUCLEASE"/>
    <property type="match status" value="1"/>
</dbReference>
<feature type="repeat" description="ANK" evidence="3">
    <location>
        <begin position="134"/>
        <end position="166"/>
    </location>
</feature>
<accession>A0A517WPG4</accession>
<dbReference type="Pfam" id="PF12796">
    <property type="entry name" value="Ank_2"/>
    <property type="match status" value="1"/>
</dbReference>
<keyword evidence="1" id="KW-0677">Repeat</keyword>
<dbReference type="Proteomes" id="UP000318384">
    <property type="component" value="Chromosome"/>
</dbReference>
<keyword evidence="4" id="KW-1133">Transmembrane helix</keyword>
<evidence type="ECO:0000313" key="6">
    <source>
        <dbReference type="Proteomes" id="UP000318384"/>
    </source>
</evidence>
<dbReference type="PROSITE" id="PS50088">
    <property type="entry name" value="ANK_REPEAT"/>
    <property type="match status" value="3"/>
</dbReference>
<feature type="transmembrane region" description="Helical" evidence="4">
    <location>
        <begin position="16"/>
        <end position="36"/>
    </location>
</feature>
<dbReference type="InterPro" id="IPR002110">
    <property type="entry name" value="Ankyrin_rpt"/>
</dbReference>
<dbReference type="InterPro" id="IPR036770">
    <property type="entry name" value="Ankyrin_rpt-contain_sf"/>
</dbReference>